<dbReference type="EMBL" id="FNYW01000014">
    <property type="protein sequence ID" value="SEI72425.1"/>
    <property type="molecule type" value="Genomic_DNA"/>
</dbReference>
<dbReference type="GO" id="GO:0016791">
    <property type="term" value="F:phosphatase activity"/>
    <property type="evidence" value="ECO:0007669"/>
    <property type="project" value="TreeGrafter"/>
</dbReference>
<dbReference type="InterPro" id="IPR023214">
    <property type="entry name" value="HAD_sf"/>
</dbReference>
<dbReference type="PANTHER" id="PTHR10000:SF25">
    <property type="entry name" value="PHOSPHATASE YKRA-RELATED"/>
    <property type="match status" value="1"/>
</dbReference>
<reference evidence="2" key="1">
    <citation type="submission" date="2016-10" db="EMBL/GenBank/DDBJ databases">
        <authorList>
            <person name="Varghese N."/>
            <person name="Submissions S."/>
        </authorList>
    </citation>
    <scope>NUCLEOTIDE SEQUENCE [LARGE SCALE GENOMIC DNA]</scope>
    <source>
        <strain evidence="2">DSM 25751</strain>
    </source>
</reference>
<keyword evidence="2" id="KW-1185">Reference proteome</keyword>
<dbReference type="OrthoDB" id="9810101at2"/>
<proteinExistence type="predicted"/>
<dbReference type="InterPro" id="IPR000150">
    <property type="entry name" value="Cof"/>
</dbReference>
<dbReference type="PROSITE" id="PS01228">
    <property type="entry name" value="COF_1"/>
    <property type="match status" value="1"/>
</dbReference>
<dbReference type="STRING" id="1130080.SAMN04488113_1144"/>
<dbReference type="RefSeq" id="WP_091634218.1">
    <property type="nucleotide sequence ID" value="NZ_FNYW01000014.1"/>
</dbReference>
<dbReference type="Pfam" id="PF08282">
    <property type="entry name" value="Hydrolase_3"/>
    <property type="match status" value="1"/>
</dbReference>
<dbReference type="Proteomes" id="UP000198564">
    <property type="component" value="Unassembled WGS sequence"/>
</dbReference>
<dbReference type="AlphaFoldDB" id="A0A1H6T859"/>
<dbReference type="SUPFAM" id="SSF56784">
    <property type="entry name" value="HAD-like"/>
    <property type="match status" value="1"/>
</dbReference>
<dbReference type="NCBIfam" id="TIGR00099">
    <property type="entry name" value="Cof-subfamily"/>
    <property type="match status" value="1"/>
</dbReference>
<dbReference type="Gene3D" id="3.40.50.1000">
    <property type="entry name" value="HAD superfamily/HAD-like"/>
    <property type="match status" value="1"/>
</dbReference>
<organism evidence="1 2">
    <name type="scientific">Alkalibacterium gilvum</name>
    <dbReference type="NCBI Taxonomy" id="1130080"/>
    <lineage>
        <taxon>Bacteria</taxon>
        <taxon>Bacillati</taxon>
        <taxon>Bacillota</taxon>
        <taxon>Bacilli</taxon>
        <taxon>Lactobacillales</taxon>
        <taxon>Carnobacteriaceae</taxon>
        <taxon>Alkalibacterium</taxon>
    </lineage>
</organism>
<dbReference type="Gene3D" id="3.30.1240.10">
    <property type="match status" value="1"/>
</dbReference>
<gene>
    <name evidence="1" type="ORF">SAMN04488113_1144</name>
</gene>
<dbReference type="InterPro" id="IPR036412">
    <property type="entry name" value="HAD-like_sf"/>
</dbReference>
<evidence type="ECO:0008006" key="3">
    <source>
        <dbReference type="Google" id="ProtNLM"/>
    </source>
</evidence>
<sequence length="259" mass="28995">MKPNALVFFDLDGTLLNEESLVDEEVKEALVQLKEKGAIPFIATGRSPLEIQHVLKDTVIDSFLTLNGQYIQYEGKEVYRNTIPKTLVEGLKQMTGENEMALSLYTSDKIRATRNNPTLKKAYNFIHENPPEIDATLGEEEDVLMMLIINEDATLDQPYLDAFPELSFYRNTPYSMDTVIKGHSKATGIDALIEAIDMKDLPLYAFGDGSNDKEMIERVDYGVAMANGIEEVKNVADYITSSNTEGGLIEGLKHYNLID</sequence>
<evidence type="ECO:0000313" key="1">
    <source>
        <dbReference type="EMBL" id="SEI72425.1"/>
    </source>
</evidence>
<evidence type="ECO:0000313" key="2">
    <source>
        <dbReference type="Proteomes" id="UP000198564"/>
    </source>
</evidence>
<name>A0A1H6T859_9LACT</name>
<dbReference type="NCBIfam" id="TIGR01484">
    <property type="entry name" value="HAD-SF-IIB"/>
    <property type="match status" value="1"/>
</dbReference>
<dbReference type="GO" id="GO:0000287">
    <property type="term" value="F:magnesium ion binding"/>
    <property type="evidence" value="ECO:0007669"/>
    <property type="project" value="TreeGrafter"/>
</dbReference>
<dbReference type="PANTHER" id="PTHR10000">
    <property type="entry name" value="PHOSPHOSERINE PHOSPHATASE"/>
    <property type="match status" value="1"/>
</dbReference>
<dbReference type="GO" id="GO:0005829">
    <property type="term" value="C:cytosol"/>
    <property type="evidence" value="ECO:0007669"/>
    <property type="project" value="TreeGrafter"/>
</dbReference>
<dbReference type="InterPro" id="IPR006379">
    <property type="entry name" value="HAD-SF_hydro_IIB"/>
</dbReference>
<protein>
    <recommendedName>
        <fullName evidence="3">Haloacid dehalogenase-like hydrolase</fullName>
    </recommendedName>
</protein>
<dbReference type="SFLD" id="SFLDS00003">
    <property type="entry name" value="Haloacid_Dehalogenase"/>
    <property type="match status" value="1"/>
</dbReference>
<accession>A0A1H6T859</accession>
<dbReference type="PROSITE" id="PS01229">
    <property type="entry name" value="COF_2"/>
    <property type="match status" value="1"/>
</dbReference>
<dbReference type="SFLD" id="SFLDG01140">
    <property type="entry name" value="C2.B:_Phosphomannomutase_and_P"/>
    <property type="match status" value="1"/>
</dbReference>